<dbReference type="GO" id="GO:0005886">
    <property type="term" value="C:plasma membrane"/>
    <property type="evidence" value="ECO:0007669"/>
    <property type="project" value="InterPro"/>
</dbReference>
<organism evidence="4 5">
    <name type="scientific">Lautropia dentalis</name>
    <dbReference type="NCBI Taxonomy" id="2490857"/>
    <lineage>
        <taxon>Bacteria</taxon>
        <taxon>Pseudomonadati</taxon>
        <taxon>Pseudomonadota</taxon>
        <taxon>Betaproteobacteria</taxon>
        <taxon>Burkholderiales</taxon>
        <taxon>Burkholderiaceae</taxon>
        <taxon>Lautropia</taxon>
    </lineage>
</organism>
<dbReference type="CDD" id="cd19963">
    <property type="entry name" value="PBP1_BMP-like"/>
    <property type="match status" value="1"/>
</dbReference>
<dbReference type="InterPro" id="IPR006311">
    <property type="entry name" value="TAT_signal"/>
</dbReference>
<feature type="signal peptide" evidence="2">
    <location>
        <begin position="1"/>
        <end position="30"/>
    </location>
</feature>
<dbReference type="OrthoDB" id="9769871at2"/>
<reference evidence="4 5" key="1">
    <citation type="submission" date="2018-11" db="EMBL/GenBank/DDBJ databases">
        <title>Genome sequencing of Lautropia sp. KCOM 2505 (= ChDC F240).</title>
        <authorList>
            <person name="Kook J.-K."/>
            <person name="Park S.-N."/>
            <person name="Lim Y.K."/>
        </authorList>
    </citation>
    <scope>NUCLEOTIDE SEQUENCE [LARGE SCALE GENOMIC DNA]</scope>
    <source>
        <strain evidence="4 5">KCOM 2505</strain>
    </source>
</reference>
<accession>A0A3R8MRH0</accession>
<dbReference type="AlphaFoldDB" id="A0A3R8MRH0"/>
<evidence type="ECO:0000256" key="2">
    <source>
        <dbReference type="SAM" id="SignalP"/>
    </source>
</evidence>
<dbReference type="Pfam" id="PF02608">
    <property type="entry name" value="Bmp"/>
    <property type="match status" value="1"/>
</dbReference>
<dbReference type="PANTHER" id="PTHR43208">
    <property type="entry name" value="ABC TRANSPORTER SUBSTRATE-BINDING PROTEIN"/>
    <property type="match status" value="1"/>
</dbReference>
<keyword evidence="1 2" id="KW-0732">Signal</keyword>
<name>A0A3R8MRH0_9BURK</name>
<dbReference type="PANTHER" id="PTHR43208:SF1">
    <property type="entry name" value="ABC TRANSPORTER SUBSTRATE-BINDING PROTEIN"/>
    <property type="match status" value="1"/>
</dbReference>
<proteinExistence type="predicted"/>
<dbReference type="RefSeq" id="WP_125094236.1">
    <property type="nucleotide sequence ID" value="NZ_RRUE01000001.1"/>
</dbReference>
<dbReference type="InterPro" id="IPR028082">
    <property type="entry name" value="Peripla_BP_I"/>
</dbReference>
<protein>
    <submittedName>
        <fullName evidence="4">BMP family ABC transporter substrate-binding protein</fullName>
    </submittedName>
</protein>
<dbReference type="SUPFAM" id="SSF53822">
    <property type="entry name" value="Periplasmic binding protein-like I"/>
    <property type="match status" value="1"/>
</dbReference>
<dbReference type="EMBL" id="RRUE01000001">
    <property type="protein sequence ID" value="RRN44804.1"/>
    <property type="molecule type" value="Genomic_DNA"/>
</dbReference>
<evidence type="ECO:0000256" key="1">
    <source>
        <dbReference type="ARBA" id="ARBA00022729"/>
    </source>
</evidence>
<gene>
    <name evidence="4" type="ORF">EHV23_00450</name>
</gene>
<feature type="domain" description="ABC transporter substrate-binding protein PnrA-like" evidence="3">
    <location>
        <begin position="96"/>
        <end position="381"/>
    </location>
</feature>
<comment type="caution">
    <text evidence="4">The sequence shown here is derived from an EMBL/GenBank/DDBJ whole genome shotgun (WGS) entry which is preliminary data.</text>
</comment>
<feature type="chain" id="PRO_5018764030" evidence="2">
    <location>
        <begin position="31"/>
        <end position="424"/>
    </location>
</feature>
<dbReference type="Proteomes" id="UP000270261">
    <property type="component" value="Unassembled WGS sequence"/>
</dbReference>
<evidence type="ECO:0000313" key="5">
    <source>
        <dbReference type="Proteomes" id="UP000270261"/>
    </source>
</evidence>
<sequence length="424" mass="45069">MSNTDRRRLLLAAGGGVLLSQLGKPLQALAAGTQEATPGGSQGAASGSAQGARAAATGKTAGGGASTAAAAGKAQAASRGVSAGGAAAKAPAKPLRVGFLYDGPIDPYASSHLHALSAGYVKKQLGSRIELVPAERVTEGKEAERVLRKMCADGCQLVFGTSYGFMDAIVRVAREYPAVRFESNAGFKTADNVGVYNVRYYQARYLAGMLAAYASKAGVLAYVAPIPVPEVVQGINAYTLGARAVNPKAVVRVYWTNSWRDPGLEREATYSLLSQGADVFTHHTDTVAVAEVARDRKLKFIGFQGDYRKMLPRNLLLGSVLPSWNAYYLQRTRSLLDGTWGPDRTWGGLADGMVRLDVGPAPLSLKARRQLSRVRQQLVSGRRHVFEGPLRGNDGTMRHLGGIMPDNVLQKMDWLVEGVIGRVG</sequence>
<dbReference type="Gene3D" id="3.40.50.2300">
    <property type="match status" value="2"/>
</dbReference>
<dbReference type="PROSITE" id="PS51318">
    <property type="entry name" value="TAT"/>
    <property type="match status" value="1"/>
</dbReference>
<dbReference type="InterPro" id="IPR003760">
    <property type="entry name" value="PnrA-like"/>
</dbReference>
<dbReference type="InterPro" id="IPR052910">
    <property type="entry name" value="ABC-Purine-Binding"/>
</dbReference>
<evidence type="ECO:0000313" key="4">
    <source>
        <dbReference type="EMBL" id="RRN44804.1"/>
    </source>
</evidence>
<evidence type="ECO:0000259" key="3">
    <source>
        <dbReference type="Pfam" id="PF02608"/>
    </source>
</evidence>
<keyword evidence="5" id="KW-1185">Reference proteome</keyword>